<keyword evidence="2 5" id="KW-0812">Transmembrane</keyword>
<dbReference type="CDD" id="cd17319">
    <property type="entry name" value="MFS_ExuT_GudP_like"/>
    <property type="match status" value="1"/>
</dbReference>
<reference evidence="7 8" key="1">
    <citation type="submission" date="2024-04" db="EMBL/GenBank/DDBJ databases">
        <title>Luteolibacter sp. isolated from soil.</title>
        <authorList>
            <person name="An J."/>
        </authorList>
    </citation>
    <scope>NUCLEOTIDE SEQUENCE [LARGE SCALE GENOMIC DNA]</scope>
    <source>
        <strain evidence="7 8">Y139</strain>
    </source>
</reference>
<evidence type="ECO:0000256" key="2">
    <source>
        <dbReference type="ARBA" id="ARBA00022692"/>
    </source>
</evidence>
<dbReference type="EMBL" id="JBBUKT010000001">
    <property type="protein sequence ID" value="MEK7949827.1"/>
    <property type="molecule type" value="Genomic_DNA"/>
</dbReference>
<accession>A0ABU9AQ46</accession>
<dbReference type="InterPro" id="IPR000849">
    <property type="entry name" value="Sugar_P_transporter"/>
</dbReference>
<dbReference type="Pfam" id="PF07690">
    <property type="entry name" value="MFS_1"/>
    <property type="match status" value="1"/>
</dbReference>
<feature type="transmembrane region" description="Helical" evidence="5">
    <location>
        <begin position="394"/>
        <end position="414"/>
    </location>
</feature>
<feature type="transmembrane region" description="Helical" evidence="5">
    <location>
        <begin position="307"/>
        <end position="329"/>
    </location>
</feature>
<dbReference type="Proteomes" id="UP001371305">
    <property type="component" value="Unassembled WGS sequence"/>
</dbReference>
<evidence type="ECO:0000256" key="4">
    <source>
        <dbReference type="ARBA" id="ARBA00023136"/>
    </source>
</evidence>
<keyword evidence="3 5" id="KW-1133">Transmembrane helix</keyword>
<feature type="transmembrane region" description="Helical" evidence="5">
    <location>
        <begin position="15"/>
        <end position="32"/>
    </location>
</feature>
<protein>
    <submittedName>
        <fullName evidence="7">MFS transporter</fullName>
    </submittedName>
</protein>
<comment type="subcellular location">
    <subcellularLocation>
        <location evidence="1">Membrane</location>
        <topology evidence="1">Multi-pass membrane protein</topology>
    </subcellularLocation>
</comment>
<evidence type="ECO:0000313" key="8">
    <source>
        <dbReference type="Proteomes" id="UP001371305"/>
    </source>
</evidence>
<gene>
    <name evidence="7" type="ORF">WKV53_04955</name>
</gene>
<dbReference type="Gene3D" id="1.20.1250.20">
    <property type="entry name" value="MFS general substrate transporter like domains"/>
    <property type="match status" value="2"/>
</dbReference>
<dbReference type="SUPFAM" id="SSF103473">
    <property type="entry name" value="MFS general substrate transporter"/>
    <property type="match status" value="1"/>
</dbReference>
<evidence type="ECO:0000256" key="3">
    <source>
        <dbReference type="ARBA" id="ARBA00022989"/>
    </source>
</evidence>
<feature type="transmembrane region" description="Helical" evidence="5">
    <location>
        <begin position="426"/>
        <end position="449"/>
    </location>
</feature>
<keyword evidence="8" id="KW-1185">Reference proteome</keyword>
<evidence type="ECO:0000256" key="5">
    <source>
        <dbReference type="SAM" id="Phobius"/>
    </source>
</evidence>
<dbReference type="PANTHER" id="PTHR11662:SF285">
    <property type="entry name" value="HEXURONATE TRANSPORTER"/>
    <property type="match status" value="1"/>
</dbReference>
<dbReference type="InterPro" id="IPR036259">
    <property type="entry name" value="MFS_trans_sf"/>
</dbReference>
<feature type="domain" description="Major facilitator superfamily (MFS) profile" evidence="6">
    <location>
        <begin position="19"/>
        <end position="453"/>
    </location>
</feature>
<feature type="transmembrane region" description="Helical" evidence="5">
    <location>
        <begin position="124"/>
        <end position="147"/>
    </location>
</feature>
<dbReference type="PROSITE" id="PS50850">
    <property type="entry name" value="MFS"/>
    <property type="match status" value="1"/>
</dbReference>
<keyword evidence="4 5" id="KW-0472">Membrane</keyword>
<feature type="transmembrane region" description="Helical" evidence="5">
    <location>
        <begin position="266"/>
        <end position="287"/>
    </location>
</feature>
<organism evidence="7 8">
    <name type="scientific">Luteolibacter soli</name>
    <dbReference type="NCBI Taxonomy" id="3135280"/>
    <lineage>
        <taxon>Bacteria</taxon>
        <taxon>Pseudomonadati</taxon>
        <taxon>Verrucomicrobiota</taxon>
        <taxon>Verrucomicrobiia</taxon>
        <taxon>Verrucomicrobiales</taxon>
        <taxon>Verrucomicrobiaceae</taxon>
        <taxon>Luteolibacter</taxon>
    </lineage>
</organism>
<sequence>MNPQAPTTGEKTGNVRWIICGLLFFSVAVNYLDRLVISILKKPLSGQLGWTDNDYGTIAAAFSFAYAFGYLLGGRFIDKLGVKRGLPLFVFLWSLSAMAHGLVSQLDHAAEFRMQYPWFSRAEGGFILATLAMPMTAAGFMFARIALGLTEGANFPAAIKVVAEWFPVKERALATGCFNAGTNVGAVLCPIAVPWMFSHIGWEWTFYITGGTGFLWLIGWWFFYDEPREHKRVKQAEIDYIRGDQPVEEAKKVKVPWLALLRYRAVWAYVLASIFASPAWTFYQFFLPDFLDKKFSLSLEATGWWTGAFYALAAIGGVAGGWLAAKFIRAGWDINRARKTALLICALSVVPVFFAPFAGSVWLAVFIVGLAGSAHQGWSANMFTVVSDTMPKEAISSVIGLGGFVGYFTGGFINKFTGMIVQETGSYVWVFAYFSLMYLLSLGLLHLLVPRIQKETRALPMPEPLTES</sequence>
<evidence type="ECO:0000313" key="7">
    <source>
        <dbReference type="EMBL" id="MEK7949827.1"/>
    </source>
</evidence>
<name>A0ABU9AQ46_9BACT</name>
<comment type="caution">
    <text evidence="7">The sequence shown here is derived from an EMBL/GenBank/DDBJ whole genome shotgun (WGS) entry which is preliminary data.</text>
</comment>
<dbReference type="InterPro" id="IPR011701">
    <property type="entry name" value="MFS"/>
</dbReference>
<feature type="transmembrane region" description="Helical" evidence="5">
    <location>
        <begin position="53"/>
        <end position="73"/>
    </location>
</feature>
<feature type="transmembrane region" description="Helical" evidence="5">
    <location>
        <begin position="341"/>
        <end position="374"/>
    </location>
</feature>
<proteinExistence type="predicted"/>
<dbReference type="PANTHER" id="PTHR11662">
    <property type="entry name" value="SOLUTE CARRIER FAMILY 17"/>
    <property type="match status" value="1"/>
</dbReference>
<evidence type="ECO:0000259" key="6">
    <source>
        <dbReference type="PROSITE" id="PS50850"/>
    </source>
</evidence>
<feature type="transmembrane region" description="Helical" evidence="5">
    <location>
        <begin position="85"/>
        <end position="103"/>
    </location>
</feature>
<dbReference type="InterPro" id="IPR020846">
    <property type="entry name" value="MFS_dom"/>
</dbReference>
<dbReference type="PIRSF" id="PIRSF002808">
    <property type="entry name" value="Hexose_phosphate_transp"/>
    <property type="match status" value="1"/>
</dbReference>
<feature type="transmembrane region" description="Helical" evidence="5">
    <location>
        <begin position="204"/>
        <end position="224"/>
    </location>
</feature>
<evidence type="ECO:0000256" key="1">
    <source>
        <dbReference type="ARBA" id="ARBA00004141"/>
    </source>
</evidence>
<dbReference type="RefSeq" id="WP_341403243.1">
    <property type="nucleotide sequence ID" value="NZ_JBBUKT010000001.1"/>
</dbReference>
<dbReference type="InterPro" id="IPR050382">
    <property type="entry name" value="MFS_Na/Anion_cotransporter"/>
</dbReference>